<dbReference type="InterPro" id="IPR012337">
    <property type="entry name" value="RNaseH-like_sf"/>
</dbReference>
<dbReference type="EMBL" id="CAJOBH010192424">
    <property type="protein sequence ID" value="CAF4967271.1"/>
    <property type="molecule type" value="Genomic_DNA"/>
</dbReference>
<comment type="caution">
    <text evidence="1">The sequence shown here is derived from an EMBL/GenBank/DDBJ whole genome shotgun (WGS) entry which is preliminary data.</text>
</comment>
<gene>
    <name evidence="1" type="ORF">BYL167_LOCUS54477</name>
</gene>
<evidence type="ECO:0000313" key="1">
    <source>
        <dbReference type="EMBL" id="CAF4967271.1"/>
    </source>
</evidence>
<dbReference type="AlphaFoldDB" id="A0A8S3D466"/>
<dbReference type="SUPFAM" id="SSF53098">
    <property type="entry name" value="Ribonuclease H-like"/>
    <property type="match status" value="1"/>
</dbReference>
<feature type="non-terminal residue" evidence="1">
    <location>
        <position position="1"/>
    </location>
</feature>
<organism evidence="1 2">
    <name type="scientific">Rotaria magnacalcarata</name>
    <dbReference type="NCBI Taxonomy" id="392030"/>
    <lineage>
        <taxon>Eukaryota</taxon>
        <taxon>Metazoa</taxon>
        <taxon>Spiralia</taxon>
        <taxon>Gnathifera</taxon>
        <taxon>Rotifera</taxon>
        <taxon>Eurotatoria</taxon>
        <taxon>Bdelloidea</taxon>
        <taxon>Philodinida</taxon>
        <taxon>Philodinidae</taxon>
        <taxon>Rotaria</taxon>
    </lineage>
</organism>
<dbReference type="Proteomes" id="UP000681967">
    <property type="component" value="Unassembled WGS sequence"/>
</dbReference>
<reference evidence="1" key="1">
    <citation type="submission" date="2021-02" db="EMBL/GenBank/DDBJ databases">
        <authorList>
            <person name="Nowell W R."/>
        </authorList>
    </citation>
    <scope>NUCLEOTIDE SEQUENCE</scope>
</reference>
<protein>
    <submittedName>
        <fullName evidence="1">Uncharacterized protein</fullName>
    </submittedName>
</protein>
<name>A0A8S3D466_9BILA</name>
<proteinExistence type="predicted"/>
<accession>A0A8S3D466</accession>
<sequence length="190" mass="22245">KSNNSRLCSFYPECIHYGGLSIHYTDSQCNLRVFTLACQAYDYETQHSINIRSFVDKILEEFGLYLNENIFIVTDNENKMKSAFKDGVKRIGCSAHYVNKVLEHAFTVLSTYLQNYCDTCFNGVYLMLDSFLKVYHELPTILADEQKRTYLKIVRDEMELLCLYLKQFHDVIEKLSCEKTLTLHLVVPYK</sequence>
<evidence type="ECO:0000313" key="2">
    <source>
        <dbReference type="Proteomes" id="UP000681967"/>
    </source>
</evidence>